<dbReference type="GO" id="GO:0009706">
    <property type="term" value="C:chloroplast inner membrane"/>
    <property type="evidence" value="ECO:0007669"/>
    <property type="project" value="TreeGrafter"/>
</dbReference>
<dbReference type="PANTHER" id="PTHR34048">
    <property type="entry name" value="LOW-DENSITY RECEPTOR-LIKE PROTEIN"/>
    <property type="match status" value="1"/>
</dbReference>
<keyword evidence="3" id="KW-1133">Transmembrane helix</keyword>
<keyword evidence="3" id="KW-0472">Membrane</keyword>
<name>A0A9Q1MM90_9SOLA</name>
<evidence type="ECO:0000313" key="5">
    <source>
        <dbReference type="Proteomes" id="UP001152561"/>
    </source>
</evidence>
<feature type="region of interest" description="Disordered" evidence="2">
    <location>
        <begin position="123"/>
        <end position="150"/>
    </location>
</feature>
<feature type="region of interest" description="Disordered" evidence="2">
    <location>
        <begin position="14"/>
        <end position="36"/>
    </location>
</feature>
<accession>A0A9Q1MM90</accession>
<gene>
    <name evidence="4" type="ORF">K7X08_027496</name>
</gene>
<dbReference type="EMBL" id="JAJAGQ010000006">
    <property type="protein sequence ID" value="KAJ8561306.1"/>
    <property type="molecule type" value="Genomic_DNA"/>
</dbReference>
<dbReference type="Proteomes" id="UP001152561">
    <property type="component" value="Unassembled WGS sequence"/>
</dbReference>
<proteinExistence type="predicted"/>
<feature type="coiled-coil region" evidence="1">
    <location>
        <begin position="202"/>
        <end position="229"/>
    </location>
</feature>
<keyword evidence="3" id="KW-0812">Transmembrane</keyword>
<feature type="compositionally biased region" description="Low complexity" evidence="2">
    <location>
        <begin position="124"/>
        <end position="137"/>
    </location>
</feature>
<dbReference type="PANTHER" id="PTHR34048:SF7">
    <property type="entry name" value="THYLAKOID MEMBRANE PROTEIN SSL2009-LIKE"/>
    <property type="match status" value="1"/>
</dbReference>
<keyword evidence="5" id="KW-1185">Reference proteome</keyword>
<feature type="transmembrane region" description="Helical" evidence="3">
    <location>
        <begin position="155"/>
        <end position="175"/>
    </location>
</feature>
<keyword evidence="1" id="KW-0175">Coiled coil</keyword>
<evidence type="ECO:0000256" key="3">
    <source>
        <dbReference type="SAM" id="Phobius"/>
    </source>
</evidence>
<protein>
    <submittedName>
        <fullName evidence="4">Uncharacterized protein</fullName>
    </submittedName>
</protein>
<comment type="caution">
    <text evidence="4">The sequence shown here is derived from an EMBL/GenBank/DDBJ whole genome shotgun (WGS) entry which is preliminary data.</text>
</comment>
<dbReference type="GO" id="GO:0009535">
    <property type="term" value="C:chloroplast thylakoid membrane"/>
    <property type="evidence" value="ECO:0007669"/>
    <property type="project" value="TreeGrafter"/>
</dbReference>
<organism evidence="4 5">
    <name type="scientific">Anisodus acutangulus</name>
    <dbReference type="NCBI Taxonomy" id="402998"/>
    <lineage>
        <taxon>Eukaryota</taxon>
        <taxon>Viridiplantae</taxon>
        <taxon>Streptophyta</taxon>
        <taxon>Embryophyta</taxon>
        <taxon>Tracheophyta</taxon>
        <taxon>Spermatophyta</taxon>
        <taxon>Magnoliopsida</taxon>
        <taxon>eudicotyledons</taxon>
        <taxon>Gunneridae</taxon>
        <taxon>Pentapetalae</taxon>
        <taxon>asterids</taxon>
        <taxon>lamiids</taxon>
        <taxon>Solanales</taxon>
        <taxon>Solanaceae</taxon>
        <taxon>Solanoideae</taxon>
        <taxon>Hyoscyameae</taxon>
        <taxon>Anisodus</taxon>
    </lineage>
</organism>
<evidence type="ECO:0000256" key="2">
    <source>
        <dbReference type="SAM" id="MobiDB-lite"/>
    </source>
</evidence>
<evidence type="ECO:0000313" key="4">
    <source>
        <dbReference type="EMBL" id="KAJ8561306.1"/>
    </source>
</evidence>
<dbReference type="InterPro" id="IPR040377">
    <property type="entry name" value="Ssl2009-like"/>
</dbReference>
<dbReference type="OrthoDB" id="1700403at2759"/>
<reference evidence="5" key="1">
    <citation type="journal article" date="2023" name="Proc. Natl. Acad. Sci. U.S.A.">
        <title>Genomic and structural basis for evolution of tropane alkaloid biosynthesis.</title>
        <authorList>
            <person name="Wanga Y.-J."/>
            <person name="Taina T."/>
            <person name="Yua J.-Y."/>
            <person name="Lia J."/>
            <person name="Xua B."/>
            <person name="Chenc J."/>
            <person name="D'Auriad J.C."/>
            <person name="Huanga J.-P."/>
            <person name="Huanga S.-X."/>
        </authorList>
    </citation>
    <scope>NUCLEOTIDE SEQUENCE [LARGE SCALE GENOMIC DNA]</scope>
    <source>
        <strain evidence="5">cv. KIB-2019</strain>
    </source>
</reference>
<dbReference type="AlphaFoldDB" id="A0A9Q1MM90"/>
<sequence length="252" mass="27234">MDLSKVDYLPSSVSFRKRTTSSRQGRDTDPGHLTGKTDISPNALSLYLIPESLMRYAVYGYHTCLSDRSCGQKVASRLAVKPTMMIALSNSLLLPITPSLHFTSGSSLKSANKSVSGTIKLAFSPKRGGKPSSSRRSLTIQAGYSDGGRPSSSSIFVGGFLLGGVIVGALGCIFAPEISKALAETDKKDLMRKLPKFIYDEEKALEKQRKILTEKIVQLNDAIDDISNQLRSGDEDTQNGVAVNLDEVETVI</sequence>
<evidence type="ECO:0000256" key="1">
    <source>
        <dbReference type="SAM" id="Coils"/>
    </source>
</evidence>